<evidence type="ECO:0000313" key="3">
    <source>
        <dbReference type="Proteomes" id="UP001196565"/>
    </source>
</evidence>
<keyword evidence="3" id="KW-1185">Reference proteome</keyword>
<gene>
    <name evidence="2" type="ORF">KPL78_13890</name>
</gene>
<evidence type="ECO:0000256" key="1">
    <source>
        <dbReference type="SAM" id="Coils"/>
    </source>
</evidence>
<sequence length="367" mass="39786">MTSTVLVRVLDADRPLEDRTCRLLRLRDGRQAAVWRGLAYPLRDDGAIDVAGPGIAPAECLPPARDVGTTEQSLRWGIVEGAEEAWILLAGTVTDRDGAASHLRGAGLAVLRSGAWLGDPVDGFAADWFVRIARPPGGGELRRLIEGVLGHPFGVPQAVSEASEGLRQRLVRSELERLRTEAVALRGEVARLRADAGSAAELVARIATLEAALDDANRELAKERATPAAVVSTASPAVEAPASAQASPRLARRLQDEVAAVLETLLPGMQLLRDSLVVASGEFRDRSGFYRALRELSQGGPRLPPAWKKLRGMDDWWERHVSNGEDDAGRVYARASRGGLQWSVLLSHKGDQERDLVWLRRTICHEA</sequence>
<dbReference type="RefSeq" id="WP_219763543.1">
    <property type="nucleotide sequence ID" value="NZ_JAHYBZ010000004.1"/>
</dbReference>
<keyword evidence="1" id="KW-0175">Coiled coil</keyword>
<dbReference type="Proteomes" id="UP001196565">
    <property type="component" value="Unassembled WGS sequence"/>
</dbReference>
<reference evidence="2 3" key="1">
    <citation type="submission" date="2021-07" db="EMBL/GenBank/DDBJ databases">
        <authorList>
            <person name="So Y."/>
        </authorList>
    </citation>
    <scope>NUCLEOTIDE SEQUENCE [LARGE SCALE GENOMIC DNA]</scope>
    <source>
        <strain evidence="2 3">HJA6</strain>
    </source>
</reference>
<accession>A0ABS7A9H3</accession>
<feature type="coiled-coil region" evidence="1">
    <location>
        <begin position="175"/>
        <end position="226"/>
    </location>
</feature>
<proteinExistence type="predicted"/>
<protein>
    <submittedName>
        <fullName evidence="2">Uncharacterized protein</fullName>
    </submittedName>
</protein>
<evidence type="ECO:0000313" key="2">
    <source>
        <dbReference type="EMBL" id="MBW6398951.1"/>
    </source>
</evidence>
<dbReference type="EMBL" id="JAHYBZ010000004">
    <property type="protein sequence ID" value="MBW6398951.1"/>
    <property type="molecule type" value="Genomic_DNA"/>
</dbReference>
<comment type="caution">
    <text evidence="2">The sequence shown here is derived from an EMBL/GenBank/DDBJ whole genome shotgun (WGS) entry which is preliminary data.</text>
</comment>
<organism evidence="2 3">
    <name type="scientific">Roseomonas alba</name>
    <dbReference type="NCBI Taxonomy" id="2846776"/>
    <lineage>
        <taxon>Bacteria</taxon>
        <taxon>Pseudomonadati</taxon>
        <taxon>Pseudomonadota</taxon>
        <taxon>Alphaproteobacteria</taxon>
        <taxon>Acetobacterales</taxon>
        <taxon>Roseomonadaceae</taxon>
        <taxon>Roseomonas</taxon>
    </lineage>
</organism>
<name>A0ABS7A9H3_9PROT</name>